<reference evidence="2 3" key="1">
    <citation type="submission" date="2018-06" db="EMBL/GenBank/DDBJ databases">
        <title>Genomic Encyclopedia of Archaeal and Bacterial Type Strains, Phase II (KMG-II): from individual species to whole genera.</title>
        <authorList>
            <person name="Goeker M."/>
        </authorList>
    </citation>
    <scope>NUCLEOTIDE SEQUENCE [LARGE SCALE GENOMIC DNA]</scope>
    <source>
        <strain evidence="2 3">DSM 29821</strain>
    </source>
</reference>
<keyword evidence="3" id="KW-1185">Reference proteome</keyword>
<organism evidence="2 3">
    <name type="scientific">Chitinophaga dinghuensis</name>
    <dbReference type="NCBI Taxonomy" id="1539050"/>
    <lineage>
        <taxon>Bacteria</taxon>
        <taxon>Pseudomonadati</taxon>
        <taxon>Bacteroidota</taxon>
        <taxon>Chitinophagia</taxon>
        <taxon>Chitinophagales</taxon>
        <taxon>Chitinophagaceae</taxon>
        <taxon>Chitinophaga</taxon>
    </lineage>
</organism>
<evidence type="ECO:0000313" key="2">
    <source>
        <dbReference type="EMBL" id="RAJ81938.1"/>
    </source>
</evidence>
<dbReference type="EMBL" id="QLMA01000004">
    <property type="protein sequence ID" value="RAJ81938.1"/>
    <property type="molecule type" value="Genomic_DNA"/>
</dbReference>
<dbReference type="Proteomes" id="UP000249819">
    <property type="component" value="Unassembled WGS sequence"/>
</dbReference>
<protein>
    <submittedName>
        <fullName evidence="2">Putative membrane protein</fullName>
    </submittedName>
</protein>
<comment type="caution">
    <text evidence="2">The sequence shown here is derived from an EMBL/GenBank/DDBJ whole genome shotgun (WGS) entry which is preliminary data.</text>
</comment>
<sequence>MTNLIIASFPKEAQAIAAFKKLDELESIGDLTVYESVMVQKNDKGEPVVIQTDKTTEGVRTLSGMALGSLVGAFAGPVGILAGMLIGTVSGAVWESHYYHFAEDFSAKVAASLQPGHIALIAEIDEDNEVFADSYIKSLGGTLIRKDVDYEYEKFADEQLEALDEQIAADRAKMRIASATEKSKIEQEIAALKEKRRQHIATRKESSKTTTGRTAATLREYKVSRLKSRIELYRRRIASLEDELQGLATEAAKAM</sequence>
<accession>A0A327W7D5</accession>
<dbReference type="Pfam" id="PF06897">
    <property type="entry name" value="DUF1269"/>
    <property type="match status" value="1"/>
</dbReference>
<dbReference type="AlphaFoldDB" id="A0A327W7D5"/>
<keyword evidence="1" id="KW-0175">Coiled coil</keyword>
<feature type="coiled-coil region" evidence="1">
    <location>
        <begin position="182"/>
        <end position="250"/>
    </location>
</feature>
<gene>
    <name evidence="2" type="ORF">CLV59_104163</name>
</gene>
<dbReference type="OrthoDB" id="659808at2"/>
<proteinExistence type="predicted"/>
<evidence type="ECO:0000256" key="1">
    <source>
        <dbReference type="SAM" id="Coils"/>
    </source>
</evidence>
<name>A0A327W7D5_9BACT</name>
<dbReference type="RefSeq" id="WP_111592500.1">
    <property type="nucleotide sequence ID" value="NZ_QLMA01000004.1"/>
</dbReference>
<dbReference type="InterPro" id="IPR009200">
    <property type="entry name" value="DUF1269_membrane"/>
</dbReference>
<evidence type="ECO:0000313" key="3">
    <source>
        <dbReference type="Proteomes" id="UP000249819"/>
    </source>
</evidence>